<dbReference type="Pfam" id="PF03883">
    <property type="entry name" value="H2O2_YaaD"/>
    <property type="match status" value="1"/>
</dbReference>
<dbReference type="AlphaFoldDB" id="A0A9D1XJV4"/>
<evidence type="ECO:0000313" key="3">
    <source>
        <dbReference type="Proteomes" id="UP000886724"/>
    </source>
</evidence>
<comment type="similarity">
    <text evidence="1">Belongs to the UPF0246 family.</text>
</comment>
<evidence type="ECO:0000256" key="1">
    <source>
        <dbReference type="HAMAP-Rule" id="MF_00652"/>
    </source>
</evidence>
<dbReference type="GO" id="GO:0033194">
    <property type="term" value="P:response to hydroperoxide"/>
    <property type="evidence" value="ECO:0007669"/>
    <property type="project" value="TreeGrafter"/>
</dbReference>
<dbReference type="PANTHER" id="PTHR30283">
    <property type="entry name" value="PEROXIDE STRESS RESPONSE PROTEIN YAAA"/>
    <property type="match status" value="1"/>
</dbReference>
<name>A0A9D1XJV4_9FIRM</name>
<dbReference type="GO" id="GO:0005829">
    <property type="term" value="C:cytosol"/>
    <property type="evidence" value="ECO:0007669"/>
    <property type="project" value="TreeGrafter"/>
</dbReference>
<gene>
    <name evidence="2" type="primary">yaaA</name>
    <name evidence="2" type="ORF">H9980_01060</name>
</gene>
<accession>A0A9D1XJV4</accession>
<protein>
    <recommendedName>
        <fullName evidence="1">UPF0246 protein H9980_01060</fullName>
    </recommendedName>
</protein>
<dbReference type="HAMAP" id="MF_00652">
    <property type="entry name" value="UPF0246"/>
    <property type="match status" value="1"/>
</dbReference>
<reference evidence="2" key="2">
    <citation type="submission" date="2021-04" db="EMBL/GenBank/DDBJ databases">
        <authorList>
            <person name="Gilroy R."/>
        </authorList>
    </citation>
    <scope>NUCLEOTIDE SEQUENCE</scope>
    <source>
        <strain evidence="2">ChiGjej1B1-14440</strain>
    </source>
</reference>
<dbReference type="Proteomes" id="UP000886724">
    <property type="component" value="Unassembled WGS sequence"/>
</dbReference>
<evidence type="ECO:0000313" key="2">
    <source>
        <dbReference type="EMBL" id="HIX80550.1"/>
    </source>
</evidence>
<proteinExistence type="inferred from homology"/>
<reference evidence="2" key="1">
    <citation type="journal article" date="2021" name="PeerJ">
        <title>Extensive microbial diversity within the chicken gut microbiome revealed by metagenomics and culture.</title>
        <authorList>
            <person name="Gilroy R."/>
            <person name="Ravi A."/>
            <person name="Getino M."/>
            <person name="Pursley I."/>
            <person name="Horton D.L."/>
            <person name="Alikhan N.F."/>
            <person name="Baker D."/>
            <person name="Gharbi K."/>
            <person name="Hall N."/>
            <person name="Watson M."/>
            <person name="Adriaenssens E.M."/>
            <person name="Foster-Nyarko E."/>
            <person name="Jarju S."/>
            <person name="Secka A."/>
            <person name="Antonio M."/>
            <person name="Oren A."/>
            <person name="Chaudhuri R.R."/>
            <person name="La Ragione R."/>
            <person name="Hildebrand F."/>
            <person name="Pallen M.J."/>
        </authorList>
    </citation>
    <scope>NUCLEOTIDE SEQUENCE</scope>
    <source>
        <strain evidence="2">ChiGjej1B1-14440</strain>
    </source>
</reference>
<dbReference type="EMBL" id="DXET01000029">
    <property type="protein sequence ID" value="HIX80550.1"/>
    <property type="molecule type" value="Genomic_DNA"/>
</dbReference>
<dbReference type="PANTHER" id="PTHR30283:SF4">
    <property type="entry name" value="PEROXIDE STRESS RESISTANCE PROTEIN YAAA"/>
    <property type="match status" value="1"/>
</dbReference>
<sequence length="251" mass="29190">MKIVITPAKKMTNDASFLEVESLPVYLETTEKILNHLKTLTISEVKKMLGCSDRIAKEAYDNYQSMDLRNNLTCAILAYQGIQYDYMASHVMSYDDFAFLQQHLVILSGFYGILRPLDGVVSYRLEMNNPFKMAGYSSLYQVWGDKIYQELIKDDHEILDLGANQYARVIKKYLSKPVKYVKCYFKEEIDGQLKEIGVYVKMARGAMTRYIVKNRITTYEGVKLFNDLNYQYQEDLSSSEAFVFVRKSEKF</sequence>
<comment type="caution">
    <text evidence="2">The sequence shown here is derived from an EMBL/GenBank/DDBJ whole genome shotgun (WGS) entry which is preliminary data.</text>
</comment>
<organism evidence="2 3">
    <name type="scientific">Candidatus Erysipelatoclostridium merdavium</name>
    <dbReference type="NCBI Taxonomy" id="2838566"/>
    <lineage>
        <taxon>Bacteria</taxon>
        <taxon>Bacillati</taxon>
        <taxon>Bacillota</taxon>
        <taxon>Erysipelotrichia</taxon>
        <taxon>Erysipelotrichales</taxon>
        <taxon>Erysipelotrichales incertae sedis</taxon>
    </lineage>
</organism>
<dbReference type="NCBIfam" id="NF002543">
    <property type="entry name" value="PRK02101.1-4"/>
    <property type="match status" value="1"/>
</dbReference>
<dbReference type="InterPro" id="IPR005583">
    <property type="entry name" value="YaaA"/>
</dbReference>